<evidence type="ECO:0000313" key="10">
    <source>
        <dbReference type="Proteomes" id="UP001321047"/>
    </source>
</evidence>
<evidence type="ECO:0000256" key="6">
    <source>
        <dbReference type="ARBA" id="ARBA00023033"/>
    </source>
</evidence>
<dbReference type="GO" id="GO:0020037">
    <property type="term" value="F:heme binding"/>
    <property type="evidence" value="ECO:0007669"/>
    <property type="project" value="InterPro"/>
</dbReference>
<evidence type="ECO:0000256" key="3">
    <source>
        <dbReference type="ARBA" id="ARBA00022723"/>
    </source>
</evidence>
<evidence type="ECO:0000256" key="1">
    <source>
        <dbReference type="ARBA" id="ARBA00010617"/>
    </source>
</evidence>
<dbReference type="InterPro" id="IPR017972">
    <property type="entry name" value="Cyt_P450_CS"/>
</dbReference>
<gene>
    <name evidence="9" type="ORF">OB919_17535</name>
</gene>
<reference evidence="9 10" key="1">
    <citation type="submission" date="2022-09" db="EMBL/GenBank/DDBJ databases">
        <title>Enrichment on poylsaccharides allowed isolation of novel metabolic and taxonomic groups of Haloarchaea.</title>
        <authorList>
            <person name="Sorokin D.Y."/>
            <person name="Elcheninov A.G."/>
            <person name="Khizhniak T.V."/>
            <person name="Kolganova T.V."/>
            <person name="Kublanov I.V."/>
        </authorList>
    </citation>
    <scope>NUCLEOTIDE SEQUENCE [LARGE SCALE GENOMIC DNA]</scope>
    <source>
        <strain evidence="9 10">AArc-curdl1</strain>
    </source>
</reference>
<evidence type="ECO:0000256" key="2">
    <source>
        <dbReference type="ARBA" id="ARBA00022617"/>
    </source>
</evidence>
<dbReference type="EMBL" id="JAOPJZ010000022">
    <property type="protein sequence ID" value="MCU4753762.1"/>
    <property type="molecule type" value="Genomic_DNA"/>
</dbReference>
<dbReference type="GO" id="GO:0004497">
    <property type="term" value="F:monooxygenase activity"/>
    <property type="evidence" value="ECO:0007669"/>
    <property type="project" value="UniProtKB-KW"/>
</dbReference>
<dbReference type="PRINTS" id="PR00385">
    <property type="entry name" value="P450"/>
</dbReference>
<feature type="compositionally biased region" description="Low complexity" evidence="8">
    <location>
        <begin position="14"/>
        <end position="23"/>
    </location>
</feature>
<dbReference type="PANTHER" id="PTHR24291">
    <property type="entry name" value="CYTOCHROME P450 FAMILY 4"/>
    <property type="match status" value="1"/>
</dbReference>
<evidence type="ECO:0000256" key="8">
    <source>
        <dbReference type="SAM" id="MobiDB-lite"/>
    </source>
</evidence>
<dbReference type="GO" id="GO:0005506">
    <property type="term" value="F:iron ion binding"/>
    <property type="evidence" value="ECO:0007669"/>
    <property type="project" value="InterPro"/>
</dbReference>
<dbReference type="InterPro" id="IPR002401">
    <property type="entry name" value="Cyt_P450_E_grp-I"/>
</dbReference>
<accession>A0AAP3E8D3</accession>
<dbReference type="RefSeq" id="WP_342810071.1">
    <property type="nucleotide sequence ID" value="NZ_JAOPJZ010000022.1"/>
</dbReference>
<dbReference type="PRINTS" id="PR00463">
    <property type="entry name" value="EP450I"/>
</dbReference>
<dbReference type="Proteomes" id="UP001321047">
    <property type="component" value="Unassembled WGS sequence"/>
</dbReference>
<comment type="similarity">
    <text evidence="1 7">Belongs to the cytochrome P450 family.</text>
</comment>
<evidence type="ECO:0000256" key="4">
    <source>
        <dbReference type="ARBA" id="ARBA00023002"/>
    </source>
</evidence>
<keyword evidence="10" id="KW-1185">Reference proteome</keyword>
<evidence type="ECO:0000313" key="9">
    <source>
        <dbReference type="EMBL" id="MCU4753762.1"/>
    </source>
</evidence>
<evidence type="ECO:0000256" key="5">
    <source>
        <dbReference type="ARBA" id="ARBA00023004"/>
    </source>
</evidence>
<dbReference type="GO" id="GO:0016705">
    <property type="term" value="F:oxidoreductase activity, acting on paired donors, with incorporation or reduction of molecular oxygen"/>
    <property type="evidence" value="ECO:0007669"/>
    <property type="project" value="InterPro"/>
</dbReference>
<keyword evidence="3 7" id="KW-0479">Metal-binding</keyword>
<dbReference type="SUPFAM" id="SSF48264">
    <property type="entry name" value="Cytochrome P450"/>
    <property type="match status" value="1"/>
</dbReference>
<evidence type="ECO:0000256" key="7">
    <source>
        <dbReference type="RuleBase" id="RU000461"/>
    </source>
</evidence>
<feature type="region of interest" description="Disordered" evidence="8">
    <location>
        <begin position="1"/>
        <end position="37"/>
    </location>
</feature>
<name>A0AAP3E8D3_9EURY</name>
<organism evidence="9 10">
    <name type="scientific">Natronosalvus hydrolyticus</name>
    <dbReference type="NCBI Taxonomy" id="2979988"/>
    <lineage>
        <taxon>Archaea</taxon>
        <taxon>Methanobacteriati</taxon>
        <taxon>Methanobacteriota</taxon>
        <taxon>Stenosarchaea group</taxon>
        <taxon>Halobacteria</taxon>
        <taxon>Halobacteriales</taxon>
        <taxon>Natrialbaceae</taxon>
        <taxon>Natronosalvus</taxon>
    </lineage>
</organism>
<dbReference type="InterPro" id="IPR036396">
    <property type="entry name" value="Cyt_P450_sf"/>
</dbReference>
<dbReference type="PROSITE" id="PS00086">
    <property type="entry name" value="CYTOCHROME_P450"/>
    <property type="match status" value="1"/>
</dbReference>
<keyword evidence="4 7" id="KW-0560">Oxidoreductase</keyword>
<proteinExistence type="inferred from homology"/>
<protein>
    <submittedName>
        <fullName evidence="9">Cytochrome P450</fullName>
    </submittedName>
</protein>
<dbReference type="InterPro" id="IPR001128">
    <property type="entry name" value="Cyt_P450"/>
</dbReference>
<dbReference type="Gene3D" id="1.10.630.10">
    <property type="entry name" value="Cytochrome P450"/>
    <property type="match status" value="1"/>
</dbReference>
<keyword evidence="5 7" id="KW-0408">Iron</keyword>
<dbReference type="AlphaFoldDB" id="A0AAP3E8D3"/>
<comment type="caution">
    <text evidence="9">The sequence shown here is derived from an EMBL/GenBank/DDBJ whole genome shotgun (WGS) entry which is preliminary data.</text>
</comment>
<keyword evidence="6 7" id="KW-0503">Monooxygenase</keyword>
<keyword evidence="2 7" id="KW-0349">Heme</keyword>
<dbReference type="Pfam" id="PF00067">
    <property type="entry name" value="p450"/>
    <property type="match status" value="1"/>
</dbReference>
<dbReference type="PANTHER" id="PTHR24291:SF50">
    <property type="entry name" value="BIFUNCTIONAL ALBAFLAVENONE MONOOXYGENASE_TERPENE SYNTHASE"/>
    <property type="match status" value="1"/>
</dbReference>
<sequence>MPVHSDTDSNGEASSRPSSTASGSRREPPGPDGYPILGSAHRIIREPLDFLEELHSYGDVVRYQIVGNTATALFHPEHVQRVLVEEPQSFERYLFADQGFDFAPEGILFNDGEQWANQRQRMQPAFTVDRIRSYTETMAEYAEEIADAWEPGEEIVLNTAFSRLTLRILTKALFDIELEPGEDDAVTRAAQLINEQSNSRSVMGLLPRWLPTPRNRRYRRTMEAYRDRVDTLIETRRRENVSASNPGDDLLSLLLHQSGTDGYQLSEDEIRDNLITFTFAGHETTSLVLTYTFLTLTQHADVRTRLEEELEEVLGGRAPSFEDVTRLEYTDRVLREVMRLYPPAYIIFRKPTSDVTIGGYEIPEGSVLSLPQYQIHRDARFYDEPEAFRPDRWREEIDDTRPEYAYFPFGGGARHCIGMRFAMLELTVVLATLWQRFDVELCSDPEPELEPGATLQPAKDVRVRLRER</sequence>
<dbReference type="InterPro" id="IPR050196">
    <property type="entry name" value="Cytochrome_P450_Monoox"/>
</dbReference>